<keyword evidence="1" id="KW-0732">Signal</keyword>
<dbReference type="RefSeq" id="XP_058312688.1">
    <property type="nucleotide sequence ID" value="XM_058447277.1"/>
</dbReference>
<dbReference type="OrthoDB" id="4240221at2759"/>
<comment type="caution">
    <text evidence="2">The sequence shown here is derived from an EMBL/GenBank/DDBJ whole genome shotgun (WGS) entry which is preliminary data.</text>
</comment>
<evidence type="ECO:0000313" key="3">
    <source>
        <dbReference type="Proteomes" id="UP001150904"/>
    </source>
</evidence>
<feature type="signal peptide" evidence="1">
    <location>
        <begin position="1"/>
        <end position="17"/>
    </location>
</feature>
<dbReference type="AlphaFoldDB" id="A0A9W9NDY1"/>
<sequence>MRASVFVCGFLASFAYAMPKAAETCREPTLSCNKTATWGQPMACCYPLQCVTEGNSTMGTCPHQN</sequence>
<protein>
    <submittedName>
        <fullName evidence="2">Uncharacterized protein</fullName>
    </submittedName>
</protein>
<proteinExistence type="predicted"/>
<reference evidence="2" key="2">
    <citation type="journal article" date="2023" name="IMA Fungus">
        <title>Comparative genomic study of the Penicillium genus elucidates a diverse pangenome and 15 lateral gene transfer events.</title>
        <authorList>
            <person name="Petersen C."/>
            <person name="Sorensen T."/>
            <person name="Nielsen M.R."/>
            <person name="Sondergaard T.E."/>
            <person name="Sorensen J.L."/>
            <person name="Fitzpatrick D.A."/>
            <person name="Frisvad J.C."/>
            <person name="Nielsen K.L."/>
        </authorList>
    </citation>
    <scope>NUCLEOTIDE SEQUENCE</scope>
    <source>
        <strain evidence="2">IBT 15544</strain>
    </source>
</reference>
<evidence type="ECO:0000256" key="1">
    <source>
        <dbReference type="SAM" id="SignalP"/>
    </source>
</evidence>
<evidence type="ECO:0000313" key="2">
    <source>
        <dbReference type="EMBL" id="KAJ5218115.1"/>
    </source>
</evidence>
<accession>A0A9W9NDY1</accession>
<feature type="chain" id="PRO_5040997823" evidence="1">
    <location>
        <begin position="18"/>
        <end position="65"/>
    </location>
</feature>
<keyword evidence="3" id="KW-1185">Reference proteome</keyword>
<gene>
    <name evidence="2" type="ORF">N7498_000214</name>
</gene>
<name>A0A9W9NDY1_9EURO</name>
<dbReference type="EMBL" id="JAPQKR010000004">
    <property type="protein sequence ID" value="KAJ5218115.1"/>
    <property type="molecule type" value="Genomic_DNA"/>
</dbReference>
<organism evidence="2 3">
    <name type="scientific">Penicillium cinerascens</name>
    <dbReference type="NCBI Taxonomy" id="70096"/>
    <lineage>
        <taxon>Eukaryota</taxon>
        <taxon>Fungi</taxon>
        <taxon>Dikarya</taxon>
        <taxon>Ascomycota</taxon>
        <taxon>Pezizomycotina</taxon>
        <taxon>Eurotiomycetes</taxon>
        <taxon>Eurotiomycetidae</taxon>
        <taxon>Eurotiales</taxon>
        <taxon>Aspergillaceae</taxon>
        <taxon>Penicillium</taxon>
    </lineage>
</organism>
<dbReference type="GeneID" id="83174577"/>
<reference evidence="2" key="1">
    <citation type="submission" date="2022-12" db="EMBL/GenBank/DDBJ databases">
        <authorList>
            <person name="Petersen C."/>
        </authorList>
    </citation>
    <scope>NUCLEOTIDE SEQUENCE</scope>
    <source>
        <strain evidence="2">IBT 15544</strain>
    </source>
</reference>
<dbReference type="Proteomes" id="UP001150904">
    <property type="component" value="Unassembled WGS sequence"/>
</dbReference>